<evidence type="ECO:0000256" key="3">
    <source>
        <dbReference type="ARBA" id="ARBA00012741"/>
    </source>
</evidence>
<evidence type="ECO:0000259" key="11">
    <source>
        <dbReference type="Pfam" id="PF21365"/>
    </source>
</evidence>
<sequence>MVLYSPWKALGLVSGLCVAIAQSQSTLASNSPSNTPSPTQFTIPSSAYAAPTVLPNIVDPQAVDPQKVCPGYIASNVKNTLNGLTASLSLAGEACNVYGTDISSLKLSVEYQAADRLHVEIVPTYLDVSNATQYLIPSGLVARPQVENRNASSDLQFSWTNKPSFAFTVTRKSTGDVLFSTEGKKLVFENQFLEISSSLPENYNLYGLGESVRPFRQGNNYTQTFYAADAGDTVDYNSYGTHPFYLETRYFTQDADGKRTLLTSENPSPDANYTAVSHGVYLRNAHGQDVLLRPDSITWRTIGGSIDLYFFPGPSQAEVTRSYQKVIGLPAFQQYWTLGFHQCRWGYTSWKELDDVVKGYTDFQIPLEAIWTDIDYLNRYRDFENTPGFDYQTGKDFLQQLHNGGRHYVPIIDSAIYIPNPSNPDDAYPTFERGNDTGSFLRNPDGSLYIGAVWPGYTVFPDWLSQGAEGWWANEMIEYYKKVAYDGAWIDMSEISSFCTGSCGSGNLTLNPVHPPFALPGEPQNLVLEYPEGFSATNASEAASASSAIASSSSAYAAPTTSSATSYLRTSPTPGVRNATYPPYNINNIQGALPAKAISPDATHAEGTLEYEIHNLWGHSILHATHKALSQVFPGKRPFIIGRSTFSGSGAVAGHWGGDNYSKWAYMYFSIPQGLQMSLLGIPMFGVDTCGFSGNTDMELCSRWMQLSAFFPFYRNHNTLSSIPQEAYRWAEVIDSSKTAMTVRYQLLPYIYTLLYHAHQQGDTVLRALAWEFPDPLLASADRQFLLGPSILVTPVLEPGSTTVNGVFPGLIQGTETWYDWYNGSAVPVPAQANTTIDAPLGHIPVYVRGGSVLPLQQPALTTREARQTPWDILVALDKNGEANGDLYLDDGVSVEPTSTLTVDFVVKNRSLQASITQGGWTDGNALQNVTVWGVSDVNTAQVKFNGRPVGAKNVQFDEKRGTLVVTGFNVGAWTASGWKLEW</sequence>
<evidence type="ECO:0000256" key="2">
    <source>
        <dbReference type="ARBA" id="ARBA00007806"/>
    </source>
</evidence>
<dbReference type="Proteomes" id="UP000637239">
    <property type="component" value="Chromosome 5"/>
</dbReference>
<dbReference type="KEGG" id="ache:ACHE_51271S"/>
<dbReference type="RefSeq" id="XP_043138595.1">
    <property type="nucleotide sequence ID" value="XM_043281081.1"/>
</dbReference>
<accession>A0A7R7VSN3</accession>
<evidence type="ECO:0000256" key="4">
    <source>
        <dbReference type="ARBA" id="ARBA00022729"/>
    </source>
</evidence>
<evidence type="ECO:0000256" key="7">
    <source>
        <dbReference type="ARBA" id="ARBA00023295"/>
    </source>
</evidence>
<comment type="catalytic activity">
    <reaction evidence="1">
        <text>Hydrolysis of terminal, non-reducing (1-&gt;4)-linked alpha-D-glucose residues with release of alpha-D-glucose.</text>
        <dbReference type="EC" id="3.2.1.20"/>
    </reaction>
</comment>
<feature type="domain" description="Glycoside hydrolase family 31 TIM barrel" evidence="10">
    <location>
        <begin position="330"/>
        <end position="754"/>
    </location>
</feature>
<dbReference type="SUPFAM" id="SSF51011">
    <property type="entry name" value="Glycosyl hydrolase domain"/>
    <property type="match status" value="1"/>
</dbReference>
<dbReference type="InterPro" id="IPR017853">
    <property type="entry name" value="GH"/>
</dbReference>
<evidence type="ECO:0000256" key="1">
    <source>
        <dbReference type="ARBA" id="ARBA00001657"/>
    </source>
</evidence>
<evidence type="ECO:0000256" key="6">
    <source>
        <dbReference type="ARBA" id="ARBA00023180"/>
    </source>
</evidence>
<dbReference type="Gene3D" id="2.60.40.1180">
    <property type="entry name" value="Golgi alpha-mannosidase II"/>
    <property type="match status" value="2"/>
</dbReference>
<gene>
    <name evidence="12" type="ORF">ACHE_51271S</name>
</gene>
<dbReference type="GO" id="GO:0004558">
    <property type="term" value="F:alpha-1,4-glucosidase activity"/>
    <property type="evidence" value="ECO:0007669"/>
    <property type="project" value="UniProtKB-EC"/>
</dbReference>
<feature type="domain" description="Glycosyl hydrolase family 31 C-terminal" evidence="11">
    <location>
        <begin position="762"/>
        <end position="854"/>
    </location>
</feature>
<feature type="chain" id="PRO_5031120129" description="alpha-glucosidase" evidence="9">
    <location>
        <begin position="24"/>
        <end position="983"/>
    </location>
</feature>
<keyword evidence="6" id="KW-0325">Glycoprotein</keyword>
<evidence type="ECO:0000313" key="12">
    <source>
        <dbReference type="EMBL" id="BCR90073.1"/>
    </source>
</evidence>
<dbReference type="EC" id="3.2.1.20" evidence="3"/>
<dbReference type="InterPro" id="IPR030459">
    <property type="entry name" value="Glyco_hydro_31_CS"/>
</dbReference>
<dbReference type="GO" id="GO:0030246">
    <property type="term" value="F:carbohydrate binding"/>
    <property type="evidence" value="ECO:0007669"/>
    <property type="project" value="InterPro"/>
</dbReference>
<proteinExistence type="inferred from homology"/>
<dbReference type="Pfam" id="PF01055">
    <property type="entry name" value="Glyco_hydro_31_2nd"/>
    <property type="match status" value="1"/>
</dbReference>
<dbReference type="Pfam" id="PF21365">
    <property type="entry name" value="Glyco_hydro_31_3rd"/>
    <property type="match status" value="1"/>
</dbReference>
<evidence type="ECO:0000256" key="5">
    <source>
        <dbReference type="ARBA" id="ARBA00022801"/>
    </source>
</evidence>
<dbReference type="SUPFAM" id="SSF74650">
    <property type="entry name" value="Galactose mutarotase-like"/>
    <property type="match status" value="1"/>
</dbReference>
<dbReference type="InterPro" id="IPR011013">
    <property type="entry name" value="Gal_mutarotase_sf_dom"/>
</dbReference>
<dbReference type="InterPro" id="IPR048395">
    <property type="entry name" value="Glyco_hydro_31_C"/>
</dbReference>
<reference evidence="12" key="2">
    <citation type="submission" date="2021-02" db="EMBL/GenBank/DDBJ databases">
        <title>Aspergillus chevalieri M1 genome sequence.</title>
        <authorList>
            <person name="Kadooka C."/>
            <person name="Mori K."/>
            <person name="Futagami T."/>
        </authorList>
    </citation>
    <scope>NUCLEOTIDE SEQUENCE</scope>
    <source>
        <strain evidence="12">M1</strain>
    </source>
</reference>
<dbReference type="CDD" id="cd06602">
    <property type="entry name" value="GH31_MGAM_SI_GAA"/>
    <property type="match status" value="1"/>
</dbReference>
<dbReference type="Gene3D" id="2.60.40.1760">
    <property type="entry name" value="glycosyl hydrolase (family 31)"/>
    <property type="match status" value="1"/>
</dbReference>
<dbReference type="InterPro" id="IPR013780">
    <property type="entry name" value="Glyco_hydro_b"/>
</dbReference>
<dbReference type="PROSITE" id="PS00707">
    <property type="entry name" value="GLYCOSYL_HYDROL_F31_2"/>
    <property type="match status" value="1"/>
</dbReference>
<comment type="similarity">
    <text evidence="2 8">Belongs to the glycosyl hydrolase 31 family.</text>
</comment>
<dbReference type="FunFam" id="3.20.20.80:FF:000138">
    <property type="entry name" value="Putative alpha-glucosidase AgdA"/>
    <property type="match status" value="1"/>
</dbReference>
<organism evidence="12 13">
    <name type="scientific">Aspergillus chevalieri</name>
    <name type="common">Eurotium chevalieri</name>
    <dbReference type="NCBI Taxonomy" id="182096"/>
    <lineage>
        <taxon>Eukaryota</taxon>
        <taxon>Fungi</taxon>
        <taxon>Dikarya</taxon>
        <taxon>Ascomycota</taxon>
        <taxon>Pezizomycotina</taxon>
        <taxon>Eurotiomycetes</taxon>
        <taxon>Eurotiomycetidae</taxon>
        <taxon>Eurotiales</taxon>
        <taxon>Aspergillaceae</taxon>
        <taxon>Aspergillus</taxon>
        <taxon>Aspergillus subgen. Aspergillus</taxon>
    </lineage>
</organism>
<evidence type="ECO:0000259" key="10">
    <source>
        <dbReference type="Pfam" id="PF01055"/>
    </source>
</evidence>
<dbReference type="PANTHER" id="PTHR22762:SF133">
    <property type="entry name" value="P-TYPE DOMAIN-CONTAINING PROTEIN"/>
    <property type="match status" value="1"/>
</dbReference>
<dbReference type="EMBL" id="AP024420">
    <property type="protein sequence ID" value="BCR90073.1"/>
    <property type="molecule type" value="Genomic_DNA"/>
</dbReference>
<feature type="signal peptide" evidence="9">
    <location>
        <begin position="1"/>
        <end position="23"/>
    </location>
</feature>
<dbReference type="GO" id="GO:0005975">
    <property type="term" value="P:carbohydrate metabolic process"/>
    <property type="evidence" value="ECO:0007669"/>
    <property type="project" value="InterPro"/>
</dbReference>
<keyword evidence="7 8" id="KW-0326">Glycosidase</keyword>
<keyword evidence="4 9" id="KW-0732">Signal</keyword>
<name>A0A7R7VSN3_ASPCH</name>
<evidence type="ECO:0000313" key="13">
    <source>
        <dbReference type="Proteomes" id="UP000637239"/>
    </source>
</evidence>
<dbReference type="GeneID" id="66984431"/>
<dbReference type="CDD" id="cd14752">
    <property type="entry name" value="GH31_N"/>
    <property type="match status" value="1"/>
</dbReference>
<dbReference type="Gene3D" id="3.20.20.80">
    <property type="entry name" value="Glycosidases"/>
    <property type="match status" value="2"/>
</dbReference>
<evidence type="ECO:0000256" key="8">
    <source>
        <dbReference type="RuleBase" id="RU361185"/>
    </source>
</evidence>
<reference evidence="12" key="1">
    <citation type="submission" date="2021-01" db="EMBL/GenBank/DDBJ databases">
        <authorList>
            <consortium name="Aspergillus chevalieri M1 genome sequencing consortium"/>
            <person name="Kazuki M."/>
            <person name="Futagami T."/>
        </authorList>
    </citation>
    <scope>NUCLEOTIDE SEQUENCE</scope>
    <source>
        <strain evidence="12">M1</strain>
    </source>
</reference>
<dbReference type="PANTHER" id="PTHR22762">
    <property type="entry name" value="ALPHA-GLUCOSIDASE"/>
    <property type="match status" value="1"/>
</dbReference>
<dbReference type="InterPro" id="IPR000322">
    <property type="entry name" value="Glyco_hydro_31_TIM"/>
</dbReference>
<evidence type="ECO:0000256" key="9">
    <source>
        <dbReference type="SAM" id="SignalP"/>
    </source>
</evidence>
<dbReference type="SUPFAM" id="SSF51445">
    <property type="entry name" value="(Trans)glycosidases"/>
    <property type="match status" value="1"/>
</dbReference>
<protein>
    <recommendedName>
        <fullName evidence="3">alpha-glucosidase</fullName>
        <ecNumber evidence="3">3.2.1.20</ecNumber>
    </recommendedName>
</protein>
<dbReference type="AlphaFoldDB" id="A0A7R7VSN3"/>
<keyword evidence="5 8" id="KW-0378">Hydrolase</keyword>
<keyword evidence="13" id="KW-1185">Reference proteome</keyword>